<dbReference type="AlphaFoldDB" id="A0A5C3EBQ4"/>
<name>A0A5C3EBQ4_9BASI</name>
<proteinExistence type="predicted"/>
<feature type="compositionally biased region" description="Polar residues" evidence="1">
    <location>
        <begin position="107"/>
        <end position="118"/>
    </location>
</feature>
<feature type="chain" id="PRO_5022795092" description="Effector family protein Eff1" evidence="2">
    <location>
        <begin position="26"/>
        <end position="608"/>
    </location>
</feature>
<keyword evidence="4" id="KW-1185">Reference proteome</keyword>
<evidence type="ECO:0000256" key="2">
    <source>
        <dbReference type="SAM" id="SignalP"/>
    </source>
</evidence>
<evidence type="ECO:0000313" key="4">
    <source>
        <dbReference type="Proteomes" id="UP000324022"/>
    </source>
</evidence>
<organism evidence="3 4">
    <name type="scientific">Ustilago trichophora</name>
    <dbReference type="NCBI Taxonomy" id="86804"/>
    <lineage>
        <taxon>Eukaryota</taxon>
        <taxon>Fungi</taxon>
        <taxon>Dikarya</taxon>
        <taxon>Basidiomycota</taxon>
        <taxon>Ustilaginomycotina</taxon>
        <taxon>Ustilaginomycetes</taxon>
        <taxon>Ustilaginales</taxon>
        <taxon>Ustilaginaceae</taxon>
        <taxon>Ustilago</taxon>
    </lineage>
</organism>
<dbReference type="Proteomes" id="UP000324022">
    <property type="component" value="Unassembled WGS sequence"/>
</dbReference>
<sequence length="608" mass="69010">MSAHIFARIQLMLLLLSFFVAGAMSRPVEDFNDWSIGQLPTGDHDHISGLYLSAGWNGGEAQLDLSDSSRPPTNWIVDPSPVVSRDAFELPHEDWFATEPSGIHQLAGSSSGQSSRDPNAQRGALRVPGPVPIQTHLQRSGNADQNVPLNIPDQHYPFLSRQSAWQSFLEASNRALGPELVPGFHHIASPPGQHQDSGVQPHQVQLFSNNLPPEWLSQQQIAGLPLGYERSHGGLQVSIPQRSWHTYGSSSLSRPSDEVSELPFREQHHDQEAQRWLGSELDLHPVHRIQPVFESNGDEIPGKLDSLDNTSREPATWQSASHAPARFLHSSLTTMVDNIQGTSDPEPEWESLNDYRRIMRVFDRSQKKREKWEKALRRALDLETLRFSAADMTNMSKDQVFIGRTHDAVHGYYPPLSYGSRWTPPYERATSHFLQNLYPPLRTENFRDIQRGGPGDRIYVYLNSGQKLDFLNDKYFLRKLQFLPIKKELLSWRDLDSLYARHVQQFVLPPQGRSRLPLILIRHDGPKSGLVSYIQKLTGVNKTTHTVSLWSPVLYDGSRYTIVLYGVGQLKQSDIFLVQKHLKRLNLETPHNTYHPSYNLAEIVPHLN</sequence>
<protein>
    <recommendedName>
        <fullName evidence="5">Effector family protein Eff1</fullName>
    </recommendedName>
</protein>
<evidence type="ECO:0008006" key="5">
    <source>
        <dbReference type="Google" id="ProtNLM"/>
    </source>
</evidence>
<feature type="region of interest" description="Disordered" evidence="1">
    <location>
        <begin position="103"/>
        <end position="127"/>
    </location>
</feature>
<evidence type="ECO:0000256" key="1">
    <source>
        <dbReference type="SAM" id="MobiDB-lite"/>
    </source>
</evidence>
<reference evidence="3 4" key="1">
    <citation type="submission" date="2018-03" db="EMBL/GenBank/DDBJ databases">
        <authorList>
            <person name="Guldener U."/>
        </authorList>
    </citation>
    <scope>NUCLEOTIDE SEQUENCE [LARGE SCALE GENOMIC DNA]</scope>
    <source>
        <strain evidence="3 4">NBRC100155</strain>
    </source>
</reference>
<evidence type="ECO:0000313" key="3">
    <source>
        <dbReference type="EMBL" id="SPO27081.1"/>
    </source>
</evidence>
<dbReference type="OrthoDB" id="2556722at2759"/>
<feature type="region of interest" description="Disordered" evidence="1">
    <location>
        <begin position="246"/>
        <end position="271"/>
    </location>
</feature>
<gene>
    <name evidence="3" type="ORF">UTRI_10546_B</name>
</gene>
<dbReference type="EMBL" id="OOIN01000016">
    <property type="protein sequence ID" value="SPO27081.1"/>
    <property type="molecule type" value="Genomic_DNA"/>
</dbReference>
<feature type="signal peptide" evidence="2">
    <location>
        <begin position="1"/>
        <end position="25"/>
    </location>
</feature>
<keyword evidence="2" id="KW-0732">Signal</keyword>
<accession>A0A5C3EBQ4</accession>